<dbReference type="Proteomes" id="UP000824540">
    <property type="component" value="Unassembled WGS sequence"/>
</dbReference>
<comment type="caution">
    <text evidence="1">The sequence shown here is derived from an EMBL/GenBank/DDBJ whole genome shotgun (WGS) entry which is preliminary data.</text>
</comment>
<evidence type="ECO:0000313" key="1">
    <source>
        <dbReference type="EMBL" id="KAG9335777.1"/>
    </source>
</evidence>
<reference evidence="1" key="1">
    <citation type="thesis" date="2021" institute="BYU ScholarsArchive" country="Provo, UT, USA">
        <title>Applications of and Algorithms for Genome Assembly and Genomic Analyses with an Emphasis on Marine Teleosts.</title>
        <authorList>
            <person name="Pickett B.D."/>
        </authorList>
    </citation>
    <scope>NUCLEOTIDE SEQUENCE</scope>
    <source>
        <strain evidence="1">HI-2016</strain>
    </source>
</reference>
<sequence>MQHLVCSNPSELWSGWRFGGLGHAHIVLGIDAEVVLPPGHDVAHGAFVVEEAVGHRAPGLLAGVALGHQVVEMIVPLLVGGRLPVHRDRPADVLLQLHWARGLGVI</sequence>
<organism evidence="1 2">
    <name type="scientific">Albula glossodonta</name>
    <name type="common">roundjaw bonefish</name>
    <dbReference type="NCBI Taxonomy" id="121402"/>
    <lineage>
        <taxon>Eukaryota</taxon>
        <taxon>Metazoa</taxon>
        <taxon>Chordata</taxon>
        <taxon>Craniata</taxon>
        <taxon>Vertebrata</taxon>
        <taxon>Euteleostomi</taxon>
        <taxon>Actinopterygii</taxon>
        <taxon>Neopterygii</taxon>
        <taxon>Teleostei</taxon>
        <taxon>Albuliformes</taxon>
        <taxon>Albulidae</taxon>
        <taxon>Albula</taxon>
    </lineage>
</organism>
<dbReference type="AlphaFoldDB" id="A0A8T2NH56"/>
<gene>
    <name evidence="1" type="ORF">JZ751_003689</name>
</gene>
<dbReference type="EMBL" id="JAFBMS010000110">
    <property type="protein sequence ID" value="KAG9335777.1"/>
    <property type="molecule type" value="Genomic_DNA"/>
</dbReference>
<keyword evidence="2" id="KW-1185">Reference proteome</keyword>
<proteinExistence type="predicted"/>
<name>A0A8T2NH56_9TELE</name>
<protein>
    <submittedName>
        <fullName evidence="1">Uncharacterized protein</fullName>
    </submittedName>
</protein>
<evidence type="ECO:0000313" key="2">
    <source>
        <dbReference type="Proteomes" id="UP000824540"/>
    </source>
</evidence>
<accession>A0A8T2NH56</accession>